<evidence type="ECO:0000256" key="5">
    <source>
        <dbReference type="PIRSR" id="PIRSR601461-1"/>
    </source>
</evidence>
<keyword evidence="3" id="KW-0064">Aspartyl protease</keyword>
<dbReference type="PANTHER" id="PTHR13683:SF316">
    <property type="entry name" value="ASPARTYL PROTEASE APCB1"/>
    <property type="match status" value="1"/>
</dbReference>
<dbReference type="InterPro" id="IPR033121">
    <property type="entry name" value="PEPTIDASE_A1"/>
</dbReference>
<evidence type="ECO:0000256" key="3">
    <source>
        <dbReference type="ARBA" id="ARBA00022750"/>
    </source>
</evidence>
<dbReference type="Gene3D" id="2.40.70.10">
    <property type="entry name" value="Acid Proteases"/>
    <property type="match status" value="2"/>
</dbReference>
<protein>
    <submittedName>
        <fullName evidence="10">Aspartyl protease APCB1 isoform X1</fullName>
    </submittedName>
</protein>
<keyword evidence="2 10" id="KW-0645">Protease</keyword>
<dbReference type="Proteomes" id="UP000189703">
    <property type="component" value="Unplaced"/>
</dbReference>
<feature type="compositionally biased region" description="Low complexity" evidence="6">
    <location>
        <begin position="43"/>
        <end position="56"/>
    </location>
</feature>
<feature type="domain" description="Peptidase A1" evidence="8">
    <location>
        <begin position="203"/>
        <end position="569"/>
    </location>
</feature>
<organism evidence="9 10">
    <name type="scientific">Nelumbo nucifera</name>
    <name type="common">Sacred lotus</name>
    <dbReference type="NCBI Taxonomy" id="4432"/>
    <lineage>
        <taxon>Eukaryota</taxon>
        <taxon>Viridiplantae</taxon>
        <taxon>Streptophyta</taxon>
        <taxon>Embryophyta</taxon>
        <taxon>Tracheophyta</taxon>
        <taxon>Spermatophyta</taxon>
        <taxon>Magnoliopsida</taxon>
        <taxon>Proteales</taxon>
        <taxon>Nelumbonaceae</taxon>
        <taxon>Nelumbo</taxon>
    </lineage>
</organism>
<accession>A0A1U8AE08</accession>
<evidence type="ECO:0000256" key="6">
    <source>
        <dbReference type="SAM" id="MobiDB-lite"/>
    </source>
</evidence>
<keyword evidence="4" id="KW-0378">Hydrolase</keyword>
<dbReference type="KEGG" id="nnu:104602994"/>
<dbReference type="AlphaFoldDB" id="A0A1U8AE08"/>
<evidence type="ECO:0000256" key="1">
    <source>
        <dbReference type="ARBA" id="ARBA00007447"/>
    </source>
</evidence>
<dbReference type="InParanoid" id="A0A1U8AE08"/>
<sequence length="585" mass="64801">MDRNSQRGMESLQLQGVVIITLPPEDNPSKGKTITAAFALSGPPSSQIQQQARQQPHPQPEEDSLPIRSSPNSERYFSFRGVLSGKPKQILRFLAVSVLLLFLWSYASPETLLELRDHDEDRETNSFVFTLHPKPGTLEMFHRDVELKLGRFVEANSDAVLVMFNGGVKDEEYRISLSASSSSAVDKSTVFPVRGNIYPDGLYYASIYVGSPPKPYYLDMDTGSDLTWIQCDAPCISCAKGPHPLYKPSKGKIVPPRDSLCLEVQTSGSCETCQQCDYEIEYADRSSSMGVLAMDDLPLMIANGTEVTSNFVFGCAYDQQGQLSVSPANTDGILGLSRAKISLPSQLASQGIIRNVVGHCIRSDKDGGGYMFLGDDFIPWWGMTWVPMLSSPSMNNFYHTEIMQMTYGGGKLSLGGVDNNVGRVVFDSGSSYTYFTREAYLGLIASLENVPSEELTRDKSDSTLPICWRAKSPIRSVKDVKPFFKPLTLHFGNRWWILSTKMLIPPEGYLIINMDLPLTEALLQKKGNVCLGILDGSKVHDGSTIILGDISLRGQLVVYDNVNERIGWVRSDCIKPQKLESFPFL</sequence>
<feature type="transmembrane region" description="Helical" evidence="7">
    <location>
        <begin position="90"/>
        <end position="107"/>
    </location>
</feature>
<dbReference type="PROSITE" id="PS51767">
    <property type="entry name" value="PEPTIDASE_A1"/>
    <property type="match status" value="1"/>
</dbReference>
<dbReference type="FunCoup" id="A0A1U8AE08">
    <property type="interactions" value="113"/>
</dbReference>
<dbReference type="GO" id="GO:0006508">
    <property type="term" value="P:proteolysis"/>
    <property type="evidence" value="ECO:0007669"/>
    <property type="project" value="UniProtKB-KW"/>
</dbReference>
<dbReference type="FunFam" id="2.40.70.10:FF:000015">
    <property type="entry name" value="Aspartyl protease family protein"/>
    <property type="match status" value="1"/>
</dbReference>
<evidence type="ECO:0000259" key="8">
    <source>
        <dbReference type="PROSITE" id="PS51767"/>
    </source>
</evidence>
<feature type="active site" evidence="5">
    <location>
        <position position="221"/>
    </location>
</feature>
<dbReference type="eggNOG" id="KOG1339">
    <property type="taxonomic scope" value="Eukaryota"/>
</dbReference>
<dbReference type="GO" id="GO:0004190">
    <property type="term" value="F:aspartic-type endopeptidase activity"/>
    <property type="evidence" value="ECO:0007669"/>
    <property type="project" value="UniProtKB-KW"/>
</dbReference>
<keyword evidence="7" id="KW-0812">Transmembrane</keyword>
<dbReference type="OrthoDB" id="2747330at2759"/>
<dbReference type="OMA" id="YTYLPHE"/>
<dbReference type="STRING" id="4432.A0A1U8AE08"/>
<dbReference type="InterPro" id="IPR032799">
    <property type="entry name" value="TAXi_C"/>
</dbReference>
<dbReference type="Pfam" id="PF14541">
    <property type="entry name" value="TAXi_C"/>
    <property type="match status" value="1"/>
</dbReference>
<evidence type="ECO:0000313" key="9">
    <source>
        <dbReference type="Proteomes" id="UP000189703"/>
    </source>
</evidence>
<comment type="similarity">
    <text evidence="1">Belongs to the peptidase A1 family.</text>
</comment>
<evidence type="ECO:0000256" key="2">
    <source>
        <dbReference type="ARBA" id="ARBA00022670"/>
    </source>
</evidence>
<evidence type="ECO:0000313" key="10">
    <source>
        <dbReference type="RefSeq" id="XP_010265185.1"/>
    </source>
</evidence>
<keyword evidence="7" id="KW-0472">Membrane</keyword>
<name>A0A1U8AE08_NELNU</name>
<dbReference type="InterPro" id="IPR021109">
    <property type="entry name" value="Peptidase_aspartic_dom_sf"/>
</dbReference>
<dbReference type="RefSeq" id="XP_010265185.1">
    <property type="nucleotide sequence ID" value="XM_010266883.2"/>
</dbReference>
<keyword evidence="9" id="KW-1185">Reference proteome</keyword>
<keyword evidence="7" id="KW-1133">Transmembrane helix</keyword>
<evidence type="ECO:0000256" key="7">
    <source>
        <dbReference type="SAM" id="Phobius"/>
    </source>
</evidence>
<dbReference type="InterPro" id="IPR032861">
    <property type="entry name" value="TAXi_N"/>
</dbReference>
<dbReference type="PANTHER" id="PTHR13683">
    <property type="entry name" value="ASPARTYL PROTEASES"/>
    <property type="match status" value="1"/>
</dbReference>
<dbReference type="Pfam" id="PF14543">
    <property type="entry name" value="TAXi_N"/>
    <property type="match status" value="1"/>
</dbReference>
<dbReference type="GeneID" id="104602994"/>
<dbReference type="PRINTS" id="PR00792">
    <property type="entry name" value="PEPSIN"/>
</dbReference>
<gene>
    <name evidence="10" type="primary">LOC104602994</name>
</gene>
<evidence type="ECO:0000256" key="4">
    <source>
        <dbReference type="ARBA" id="ARBA00022801"/>
    </source>
</evidence>
<dbReference type="SUPFAM" id="SSF50630">
    <property type="entry name" value="Acid proteases"/>
    <property type="match status" value="1"/>
</dbReference>
<feature type="region of interest" description="Disordered" evidence="6">
    <location>
        <begin position="23"/>
        <end position="71"/>
    </location>
</feature>
<feature type="active site" evidence="5">
    <location>
        <position position="427"/>
    </location>
</feature>
<proteinExistence type="inferred from homology"/>
<dbReference type="InterPro" id="IPR001461">
    <property type="entry name" value="Aspartic_peptidase_A1"/>
</dbReference>
<reference evidence="10" key="1">
    <citation type="submission" date="2025-08" db="UniProtKB">
        <authorList>
            <consortium name="RefSeq"/>
        </authorList>
    </citation>
    <scope>IDENTIFICATION</scope>
</reference>